<feature type="non-terminal residue" evidence="2">
    <location>
        <position position="1"/>
    </location>
</feature>
<keyword evidence="3" id="KW-1185">Reference proteome</keyword>
<evidence type="ECO:0000313" key="3">
    <source>
        <dbReference type="Proteomes" id="UP000257109"/>
    </source>
</evidence>
<evidence type="ECO:0000313" key="2">
    <source>
        <dbReference type="EMBL" id="RDY07335.1"/>
    </source>
</evidence>
<feature type="region of interest" description="Disordered" evidence="1">
    <location>
        <begin position="1"/>
        <end position="53"/>
    </location>
</feature>
<dbReference type="Proteomes" id="UP000257109">
    <property type="component" value="Unassembled WGS sequence"/>
</dbReference>
<dbReference type="AlphaFoldDB" id="A0A371HX31"/>
<dbReference type="EMBL" id="QJKJ01001490">
    <property type="protein sequence ID" value="RDY07335.1"/>
    <property type="molecule type" value="Genomic_DNA"/>
</dbReference>
<evidence type="ECO:0000256" key="1">
    <source>
        <dbReference type="SAM" id="MobiDB-lite"/>
    </source>
</evidence>
<accession>A0A371HX31</accession>
<sequence>MRHAPKIQGYGKQGEGIGTTKSRPQSLQCQLVSRPKSKRGFRGPTLDFGESPSLCDSQTSFPVGRKMADFGGTPLHHRRRRQIWVGGRRLMLSRRHGAPNRL</sequence>
<name>A0A371HX31_MUCPR</name>
<feature type="compositionally biased region" description="Polar residues" evidence="1">
    <location>
        <begin position="19"/>
        <end position="31"/>
    </location>
</feature>
<protein>
    <submittedName>
        <fullName evidence="2">Uncharacterized protein</fullName>
    </submittedName>
</protein>
<comment type="caution">
    <text evidence="2">The sequence shown here is derived from an EMBL/GenBank/DDBJ whole genome shotgun (WGS) entry which is preliminary data.</text>
</comment>
<gene>
    <name evidence="2" type="ORF">CR513_08565</name>
</gene>
<proteinExistence type="predicted"/>
<reference evidence="2" key="1">
    <citation type="submission" date="2018-05" db="EMBL/GenBank/DDBJ databases">
        <title>Draft genome of Mucuna pruriens seed.</title>
        <authorList>
            <person name="Nnadi N.E."/>
            <person name="Vos R."/>
            <person name="Hasami M.H."/>
            <person name="Devisetty U.K."/>
            <person name="Aguiy J.C."/>
        </authorList>
    </citation>
    <scope>NUCLEOTIDE SEQUENCE [LARGE SCALE GENOMIC DNA]</scope>
    <source>
        <strain evidence="2">JCA_2017</strain>
    </source>
</reference>
<organism evidence="2 3">
    <name type="scientific">Mucuna pruriens</name>
    <name type="common">Velvet bean</name>
    <name type="synonym">Dolichos pruriens</name>
    <dbReference type="NCBI Taxonomy" id="157652"/>
    <lineage>
        <taxon>Eukaryota</taxon>
        <taxon>Viridiplantae</taxon>
        <taxon>Streptophyta</taxon>
        <taxon>Embryophyta</taxon>
        <taxon>Tracheophyta</taxon>
        <taxon>Spermatophyta</taxon>
        <taxon>Magnoliopsida</taxon>
        <taxon>eudicotyledons</taxon>
        <taxon>Gunneridae</taxon>
        <taxon>Pentapetalae</taxon>
        <taxon>rosids</taxon>
        <taxon>fabids</taxon>
        <taxon>Fabales</taxon>
        <taxon>Fabaceae</taxon>
        <taxon>Papilionoideae</taxon>
        <taxon>50 kb inversion clade</taxon>
        <taxon>NPAAA clade</taxon>
        <taxon>indigoferoid/millettioid clade</taxon>
        <taxon>Phaseoleae</taxon>
        <taxon>Mucuna</taxon>
    </lineage>
</organism>